<evidence type="ECO:0000313" key="1">
    <source>
        <dbReference type="EMBL" id="JAI03845.1"/>
    </source>
</evidence>
<name>A0A0E9XMH5_ANGAN</name>
<dbReference type="EMBL" id="GBXM01004733">
    <property type="protein sequence ID" value="JAI03845.1"/>
    <property type="molecule type" value="Transcribed_RNA"/>
</dbReference>
<protein>
    <submittedName>
        <fullName evidence="1">Uncharacterized protein</fullName>
    </submittedName>
</protein>
<proteinExistence type="predicted"/>
<sequence>MCPVDTSDPKLLIHCLAVSVPLKACPTLTLLESVELCNS</sequence>
<reference evidence="1" key="2">
    <citation type="journal article" date="2015" name="Fish Shellfish Immunol.">
        <title>Early steps in the European eel (Anguilla anguilla)-Vibrio vulnificus interaction in the gills: Role of the RtxA13 toxin.</title>
        <authorList>
            <person name="Callol A."/>
            <person name="Pajuelo D."/>
            <person name="Ebbesson L."/>
            <person name="Teles M."/>
            <person name="MacKenzie S."/>
            <person name="Amaro C."/>
        </authorList>
    </citation>
    <scope>NUCLEOTIDE SEQUENCE</scope>
</reference>
<organism evidence="1">
    <name type="scientific">Anguilla anguilla</name>
    <name type="common">European freshwater eel</name>
    <name type="synonym">Muraena anguilla</name>
    <dbReference type="NCBI Taxonomy" id="7936"/>
    <lineage>
        <taxon>Eukaryota</taxon>
        <taxon>Metazoa</taxon>
        <taxon>Chordata</taxon>
        <taxon>Craniata</taxon>
        <taxon>Vertebrata</taxon>
        <taxon>Euteleostomi</taxon>
        <taxon>Actinopterygii</taxon>
        <taxon>Neopterygii</taxon>
        <taxon>Teleostei</taxon>
        <taxon>Anguilliformes</taxon>
        <taxon>Anguillidae</taxon>
        <taxon>Anguilla</taxon>
    </lineage>
</organism>
<reference evidence="1" key="1">
    <citation type="submission" date="2014-11" db="EMBL/GenBank/DDBJ databases">
        <authorList>
            <person name="Amaro Gonzalez C."/>
        </authorList>
    </citation>
    <scope>NUCLEOTIDE SEQUENCE</scope>
</reference>
<dbReference type="AlphaFoldDB" id="A0A0E9XMH5"/>
<accession>A0A0E9XMH5</accession>